<dbReference type="Gene3D" id="3.80.30.20">
    <property type="entry name" value="tm_1862 like domain"/>
    <property type="match status" value="1"/>
</dbReference>
<evidence type="ECO:0000256" key="7">
    <source>
        <dbReference type="ARBA" id="ARBA00023014"/>
    </source>
</evidence>
<comment type="cofactor">
    <cofactor evidence="1">
        <name>[4Fe-4S] cluster</name>
        <dbReference type="ChEBI" id="CHEBI:49883"/>
    </cofactor>
</comment>
<dbReference type="InterPro" id="IPR007197">
    <property type="entry name" value="rSAM"/>
</dbReference>
<dbReference type="InterPro" id="IPR058240">
    <property type="entry name" value="rSAM_sf"/>
</dbReference>
<dbReference type="SUPFAM" id="SSF102114">
    <property type="entry name" value="Radical SAM enzymes"/>
    <property type="match status" value="1"/>
</dbReference>
<dbReference type="InterPro" id="IPR006158">
    <property type="entry name" value="Cobalamin-bd"/>
</dbReference>
<dbReference type="InterPro" id="IPR006638">
    <property type="entry name" value="Elp3/MiaA/NifB-like_rSAM"/>
</dbReference>
<dbReference type="STRING" id="697581.TCARB_1343"/>
<reference evidence="11" key="1">
    <citation type="book" date="2010" name="EXTREMOPHILES" publisher="0:0-0">
        <title>Complete genome sequences of ten hyperthermophilic archaea reveal their metabolic capabilities and possible ecological roles.</title>
        <editorList>
            <person name="?"/>
        </editorList>
        <authorList>
            <person name="Ravin N.V."/>
            <person name="Mardanov A.V."/>
            <person name="Bonch-Osmolovskaya E.A."/>
            <person name="Skryabin K.G."/>
        </authorList>
    </citation>
    <scope>NUCLEOTIDE SEQUENCE [LARGE SCALE GENOMIC DNA]</scope>
    <source>
        <strain evidence="11">1505</strain>
    </source>
</reference>
<dbReference type="PROSITE" id="PS51918">
    <property type="entry name" value="RADICAL_SAM"/>
    <property type="match status" value="1"/>
</dbReference>
<evidence type="ECO:0000313" key="11">
    <source>
        <dbReference type="Proteomes" id="UP000266720"/>
    </source>
</evidence>
<keyword evidence="4" id="KW-0949">S-adenosyl-L-methionine</keyword>
<feature type="domain" description="Radical SAM core" evidence="9">
    <location>
        <begin position="219"/>
        <end position="460"/>
    </location>
</feature>
<dbReference type="InterPro" id="IPR023404">
    <property type="entry name" value="rSAM_horseshoe"/>
</dbReference>
<dbReference type="EMBL" id="CP007493">
    <property type="protein sequence ID" value="AJB42389.1"/>
    <property type="molecule type" value="Genomic_DNA"/>
</dbReference>
<evidence type="ECO:0000256" key="4">
    <source>
        <dbReference type="ARBA" id="ARBA00022691"/>
    </source>
</evidence>
<keyword evidence="6" id="KW-0408">Iron</keyword>
<dbReference type="Gene3D" id="3.40.50.280">
    <property type="entry name" value="Cobalamin-binding domain"/>
    <property type="match status" value="1"/>
</dbReference>
<dbReference type="GeneID" id="16572904"/>
<dbReference type="NCBIfam" id="TIGR04190">
    <property type="entry name" value="B12_SAM_Ta0216"/>
    <property type="match status" value="1"/>
</dbReference>
<dbReference type="AlphaFoldDB" id="A0A3G1A676"/>
<dbReference type="SFLD" id="SFLDS00029">
    <property type="entry name" value="Radical_SAM"/>
    <property type="match status" value="1"/>
</dbReference>
<evidence type="ECO:0000259" key="9">
    <source>
        <dbReference type="PROSITE" id="PS51918"/>
    </source>
</evidence>
<name>A0A3G1A676_9CREN</name>
<dbReference type="SFLD" id="SFLDG01082">
    <property type="entry name" value="B12-binding_domain_containing"/>
    <property type="match status" value="1"/>
</dbReference>
<evidence type="ECO:0000256" key="6">
    <source>
        <dbReference type="ARBA" id="ARBA00023004"/>
    </source>
</evidence>
<accession>A0A3G1A676</accession>
<dbReference type="GeneID" id="25406749"/>
<dbReference type="GO" id="GO:0031419">
    <property type="term" value="F:cobalamin binding"/>
    <property type="evidence" value="ECO:0007669"/>
    <property type="project" value="InterPro"/>
</dbReference>
<dbReference type="GO" id="GO:0003824">
    <property type="term" value="F:catalytic activity"/>
    <property type="evidence" value="ECO:0007669"/>
    <property type="project" value="InterPro"/>
</dbReference>
<dbReference type="GO" id="GO:0051536">
    <property type="term" value="F:iron-sulfur cluster binding"/>
    <property type="evidence" value="ECO:0007669"/>
    <property type="project" value="UniProtKB-KW"/>
</dbReference>
<dbReference type="KEGG" id="tcb:TCARB_1343"/>
<dbReference type="GO" id="GO:0046872">
    <property type="term" value="F:metal ion binding"/>
    <property type="evidence" value="ECO:0007669"/>
    <property type="project" value="UniProtKB-KW"/>
</dbReference>
<dbReference type="InterPro" id="IPR051198">
    <property type="entry name" value="BchE-like"/>
</dbReference>
<dbReference type="InterPro" id="IPR026447">
    <property type="entry name" value="B12_SAM_Ta0216"/>
</dbReference>
<dbReference type="SFLD" id="SFLDG01123">
    <property type="entry name" value="methyltransferase_(Class_B)"/>
    <property type="match status" value="1"/>
</dbReference>
<gene>
    <name evidence="10" type="ORF">TCARB_1343</name>
</gene>
<feature type="domain" description="B12-binding" evidence="8">
    <location>
        <begin position="28"/>
        <end position="164"/>
    </location>
</feature>
<evidence type="ECO:0000313" key="10">
    <source>
        <dbReference type="EMBL" id="AJB42389.1"/>
    </source>
</evidence>
<evidence type="ECO:0000256" key="5">
    <source>
        <dbReference type="ARBA" id="ARBA00022723"/>
    </source>
</evidence>
<dbReference type="InterPro" id="IPR034466">
    <property type="entry name" value="Methyltransferase_Class_B"/>
</dbReference>
<dbReference type="PANTHER" id="PTHR43409">
    <property type="entry name" value="ANAEROBIC MAGNESIUM-PROTOPORPHYRIN IX MONOMETHYL ESTER CYCLASE-RELATED"/>
    <property type="match status" value="1"/>
</dbReference>
<proteinExistence type="predicted"/>
<dbReference type="RefSeq" id="WP_020961951.1">
    <property type="nucleotide sequence ID" value="NZ_CP007493.1"/>
</dbReference>
<evidence type="ECO:0000259" key="8">
    <source>
        <dbReference type="PROSITE" id="PS51332"/>
    </source>
</evidence>
<dbReference type="SFLD" id="SFLDF00326">
    <property type="entry name" value="5''-pyrrole_methytransferase"/>
    <property type="match status" value="1"/>
</dbReference>
<dbReference type="CDD" id="cd02068">
    <property type="entry name" value="radical_SAM_B12_BD"/>
    <property type="match status" value="1"/>
</dbReference>
<dbReference type="Pfam" id="PF04055">
    <property type="entry name" value="Radical_SAM"/>
    <property type="match status" value="1"/>
</dbReference>
<dbReference type="Proteomes" id="UP000266720">
    <property type="component" value="Chromosome"/>
</dbReference>
<dbReference type="PANTHER" id="PTHR43409:SF7">
    <property type="entry name" value="BLL1977 PROTEIN"/>
    <property type="match status" value="1"/>
</dbReference>
<keyword evidence="2" id="KW-0489">Methyltransferase</keyword>
<dbReference type="Pfam" id="PF02310">
    <property type="entry name" value="B12-binding"/>
    <property type="match status" value="1"/>
</dbReference>
<dbReference type="SMART" id="SM00729">
    <property type="entry name" value="Elp3"/>
    <property type="match status" value="1"/>
</dbReference>
<keyword evidence="7" id="KW-0411">Iron-sulfur</keyword>
<evidence type="ECO:0000256" key="2">
    <source>
        <dbReference type="ARBA" id="ARBA00022603"/>
    </source>
</evidence>
<keyword evidence="3" id="KW-0808">Transferase</keyword>
<protein>
    <submittedName>
        <fullName evidence="10">Fe-S oxidoreductase</fullName>
    </submittedName>
</protein>
<sequence>MKHLDLALIHAPSVYDFRKHTYVNYGPISDVIPSKPIFDMYPAGFFSLASYLEERGIKTGIYNIAAKMVNDPNVDVARLIRQIDAKVYGIDLHWLVHSHGALEVAKLVKEITGNPVVLGGLSSTYYWREILENYPFVDAIVLGDTTEPIFYQLLQKLEKGLLEELKEIPNIAYRTKDGKIKFTGLKYVPAELDELRPKYDIVVKVMVRSGVTLSLPWSTFLKHPVTAVITYKGCTYNCLACGGSHFTYSVIFQRKNLGIKKPETLFEEYKEITERLKAPIFFVNDLQVLGKTYIEKLTKLLSSEKQDLEVFFEFFVPPPREVLELMRKASERVYLQISPESQDEEIRRHYGRPYTNQTLKTFLRNAKQLGFERIDLYFMIGLPGQTVENVRPIGSFFEELWQEAPNTVDAFVAPLAPFVDPGSIAFHKSAKYGYKLYAYTLTDHRKLLLAKNWHEMLNYETQWLTRREIAEATYNAVESLAKSKHKVGLIDDEYYAAVIQSISLARQMKKAGVFDSKETLKEEELYPMKKIVLSYLTPRLAWEIIKYKFTA</sequence>
<dbReference type="PROSITE" id="PS51332">
    <property type="entry name" value="B12_BINDING"/>
    <property type="match status" value="1"/>
</dbReference>
<keyword evidence="5" id="KW-0479">Metal-binding</keyword>
<evidence type="ECO:0000256" key="1">
    <source>
        <dbReference type="ARBA" id="ARBA00001966"/>
    </source>
</evidence>
<organism evidence="10 11">
    <name type="scientific">Thermofilum adornatum 1505</name>
    <dbReference type="NCBI Taxonomy" id="697581"/>
    <lineage>
        <taxon>Archaea</taxon>
        <taxon>Thermoproteota</taxon>
        <taxon>Thermoprotei</taxon>
        <taxon>Thermofilales</taxon>
        <taxon>Thermofilaceae</taxon>
        <taxon>Thermofilum</taxon>
    </lineage>
</organism>
<evidence type="ECO:0000256" key="3">
    <source>
        <dbReference type="ARBA" id="ARBA00022679"/>
    </source>
</evidence>